<dbReference type="AlphaFoldDB" id="A0A645B3I2"/>
<gene>
    <name evidence="1" type="ORF">SDC9_105959</name>
</gene>
<evidence type="ECO:0000313" key="1">
    <source>
        <dbReference type="EMBL" id="MPM59121.1"/>
    </source>
</evidence>
<protein>
    <submittedName>
        <fullName evidence="1">Uncharacterized protein</fullName>
    </submittedName>
</protein>
<sequence length="61" mass="6774">MEHFGTHAKPFAERVRSNRTNHKFLESDRGVGVRAAVDDVHHRNGQHVSICSANVAIQGQP</sequence>
<comment type="caution">
    <text evidence="1">The sequence shown here is derived from an EMBL/GenBank/DDBJ whole genome shotgun (WGS) entry which is preliminary data.</text>
</comment>
<organism evidence="1">
    <name type="scientific">bioreactor metagenome</name>
    <dbReference type="NCBI Taxonomy" id="1076179"/>
    <lineage>
        <taxon>unclassified sequences</taxon>
        <taxon>metagenomes</taxon>
        <taxon>ecological metagenomes</taxon>
    </lineage>
</organism>
<name>A0A645B3I2_9ZZZZ</name>
<proteinExistence type="predicted"/>
<accession>A0A645B3I2</accession>
<reference evidence="1" key="1">
    <citation type="submission" date="2019-08" db="EMBL/GenBank/DDBJ databases">
        <authorList>
            <person name="Kucharzyk K."/>
            <person name="Murdoch R.W."/>
            <person name="Higgins S."/>
            <person name="Loffler F."/>
        </authorList>
    </citation>
    <scope>NUCLEOTIDE SEQUENCE</scope>
</reference>
<dbReference type="AntiFam" id="ANF00127">
    <property type="entry name" value="Shadow ORF (opposite eno)"/>
</dbReference>
<dbReference type="EMBL" id="VSSQ01017131">
    <property type="protein sequence ID" value="MPM59121.1"/>
    <property type="molecule type" value="Genomic_DNA"/>
</dbReference>